<dbReference type="AlphaFoldDB" id="A0A810PZB3"/>
<evidence type="ECO:0000313" key="2">
    <source>
        <dbReference type="EMBL" id="BCK81429.1"/>
    </source>
</evidence>
<gene>
    <name evidence="2" type="ORF">MM50RIKEN_11920</name>
</gene>
<sequence>MKKIIVLLFLICAIPLSACSKAPEQIPAPTVQRLTSPLELSEDEAATLIQCCGENSVLLAVGHRNTAQTGPLYNTDYLLYWNYSDGTTKQFPVSSPAYIISAVLDGSDVLYVDYEAVDSGLKWSLIRSTDTGKSTLASGQAASYDQVPALFCLNGQPMYLQSEDTGISVYRVDGSAVSSVLNLTDYTMSDVTVCTNGTQFAFLASTNDDAYWTAFLCNASGILYQKELSQQVTTFAITGEYMVCGLGDPETQKFSYVTIRISDGKVATADSAVSLWRLAGSGSSCMYVDDAFAAHILYPDTQQTDPLVINDFATYQNWPTVFCSDGVGGYLAEMDIEDTVTYWHITI</sequence>
<evidence type="ECO:0000313" key="3">
    <source>
        <dbReference type="Proteomes" id="UP000681035"/>
    </source>
</evidence>
<feature type="signal peptide" evidence="1">
    <location>
        <begin position="1"/>
        <end position="18"/>
    </location>
</feature>
<dbReference type="KEGG" id="vcop:MM50RIKEN_11920"/>
<dbReference type="Proteomes" id="UP000681035">
    <property type="component" value="Chromosome"/>
</dbReference>
<protein>
    <recommendedName>
        <fullName evidence="4">DUF5050 domain-containing protein</fullName>
    </recommendedName>
</protein>
<accession>A0A810PZB3</accession>
<dbReference type="EMBL" id="AP023418">
    <property type="protein sequence ID" value="BCK81429.1"/>
    <property type="molecule type" value="Genomic_DNA"/>
</dbReference>
<evidence type="ECO:0008006" key="4">
    <source>
        <dbReference type="Google" id="ProtNLM"/>
    </source>
</evidence>
<name>A0A810PZB3_9FIRM</name>
<proteinExistence type="predicted"/>
<keyword evidence="3" id="KW-1185">Reference proteome</keyword>
<keyword evidence="1" id="KW-0732">Signal</keyword>
<organism evidence="2 3">
    <name type="scientific">Vescimonas coprocola</name>
    <dbReference type="NCBI Taxonomy" id="2714355"/>
    <lineage>
        <taxon>Bacteria</taxon>
        <taxon>Bacillati</taxon>
        <taxon>Bacillota</taxon>
        <taxon>Clostridia</taxon>
        <taxon>Eubacteriales</taxon>
        <taxon>Oscillospiraceae</taxon>
        <taxon>Vescimonas</taxon>
    </lineage>
</organism>
<evidence type="ECO:0000256" key="1">
    <source>
        <dbReference type="SAM" id="SignalP"/>
    </source>
</evidence>
<feature type="chain" id="PRO_5038866303" description="DUF5050 domain-containing protein" evidence="1">
    <location>
        <begin position="19"/>
        <end position="347"/>
    </location>
</feature>
<dbReference type="RefSeq" id="WP_213542162.1">
    <property type="nucleotide sequence ID" value="NZ_AP023418.1"/>
</dbReference>
<reference evidence="2" key="1">
    <citation type="submission" date="2020-09" db="EMBL/GenBank/DDBJ databases">
        <title>New species isolated from human feces.</title>
        <authorList>
            <person name="Kitahara M."/>
            <person name="Shigeno Y."/>
            <person name="Shime M."/>
            <person name="Matsumoto Y."/>
            <person name="Nakamura S."/>
            <person name="Motooka D."/>
            <person name="Fukuoka S."/>
            <person name="Nishikawa H."/>
            <person name="Benno Y."/>
        </authorList>
    </citation>
    <scope>NUCLEOTIDE SEQUENCE</scope>
    <source>
        <strain evidence="2">MM50</strain>
    </source>
</reference>